<sequence>MYKSLLFILLSTLIINNTWAVTYDESQENIVFAEGETTELVSEVSDDVMESSENVPATPEGEPVIEVPAEEIPVVEQPPVVTEPPASEPTIPAEETPVVTVPPTSEPVTPVETPVVTTPTSGPKTTITASLHVFMQENTHRLAGFYFDLPPLPSTGTLRTAKLQFTNRQAGEFISGTFDIFAEIGSHPAIFSLKNPLTPRQLSAYASPYIPHSHWQAGETWSLDVTLPVQSVLQTERCNQAIALIAQSTDVQGYNFERYTVNEQTVSLELTFDGQQAIDTNSSRCLVTTDILEELNALPTFVNSGLSISKNSDGVLQSELEGVRFMLAPQALYTTTTEIATALAEGQISFTLENGKTLVTTPVIQDISAFKQAIKTIDNLQNASISIAEDGKVLIKVNGLIRYVLYPDISSTPVHQTTVLGLTVHTQYWSFVFTDAQGQNREQYLYIVL</sequence>
<feature type="chain" id="PRO_5014880165" evidence="2">
    <location>
        <begin position="21"/>
        <end position="449"/>
    </location>
</feature>
<evidence type="ECO:0000256" key="1">
    <source>
        <dbReference type="SAM" id="MobiDB-lite"/>
    </source>
</evidence>
<evidence type="ECO:0000313" key="4">
    <source>
        <dbReference type="Proteomes" id="UP000234271"/>
    </source>
</evidence>
<feature type="region of interest" description="Disordered" evidence="1">
    <location>
        <begin position="79"/>
        <end position="123"/>
    </location>
</feature>
<protein>
    <submittedName>
        <fullName evidence="3">Uncharacterized protein</fullName>
    </submittedName>
</protein>
<feature type="signal peptide" evidence="2">
    <location>
        <begin position="1"/>
        <end position="20"/>
    </location>
</feature>
<evidence type="ECO:0000256" key="2">
    <source>
        <dbReference type="SAM" id="SignalP"/>
    </source>
</evidence>
<dbReference type="Proteomes" id="UP000234271">
    <property type="component" value="Chromosome"/>
</dbReference>
<gene>
    <name evidence="3" type="ORF">BLE401_14725</name>
</gene>
<keyword evidence="2" id="KW-0732">Signal</keyword>
<name>A0A2N9YH37_9GAMM</name>
<dbReference type="OrthoDB" id="9961187at2"/>
<proteinExistence type="predicted"/>
<organism evidence="3 4">
    <name type="scientific">Beggiatoa leptomitoformis</name>
    <dbReference type="NCBI Taxonomy" id="288004"/>
    <lineage>
        <taxon>Bacteria</taxon>
        <taxon>Pseudomonadati</taxon>
        <taxon>Pseudomonadota</taxon>
        <taxon>Gammaproteobacteria</taxon>
        <taxon>Thiotrichales</taxon>
        <taxon>Thiotrichaceae</taxon>
        <taxon>Beggiatoa</taxon>
    </lineage>
</organism>
<dbReference type="EMBL" id="CP018889">
    <property type="protein sequence ID" value="AUI69820.1"/>
    <property type="molecule type" value="Genomic_DNA"/>
</dbReference>
<dbReference type="AlphaFoldDB" id="A0A2N9YH37"/>
<evidence type="ECO:0000313" key="3">
    <source>
        <dbReference type="EMBL" id="AUI69820.1"/>
    </source>
</evidence>
<reference evidence="4" key="1">
    <citation type="submission" date="2016-12" db="EMBL/GenBank/DDBJ databases">
        <title>Complete Genome Sequence of Beggiatoa leptomitiformis D-401.</title>
        <authorList>
            <person name="Fomenkov A."/>
            <person name="Vincze T."/>
            <person name="Grabovich M."/>
            <person name="Anton B.P."/>
            <person name="Dubinina G."/>
            <person name="Orlova M."/>
            <person name="Belousova E."/>
            <person name="Roberts R.J."/>
        </authorList>
    </citation>
    <scope>NUCLEOTIDE SEQUENCE [LARGE SCALE GENOMIC DNA]</scope>
    <source>
        <strain evidence="4">D-401</strain>
    </source>
</reference>
<dbReference type="RefSeq" id="WP_062152271.1">
    <property type="nucleotide sequence ID" value="NZ_CP012373.2"/>
</dbReference>
<dbReference type="KEGG" id="blep:AL038_09545"/>
<keyword evidence="4" id="KW-1185">Reference proteome</keyword>
<accession>A0A2N9YH37</accession>